<comment type="caution">
    <text evidence="3">The sequence shown here is derived from an EMBL/GenBank/DDBJ whole genome shotgun (WGS) entry which is preliminary data.</text>
</comment>
<dbReference type="InterPro" id="IPR039424">
    <property type="entry name" value="SBP_5"/>
</dbReference>
<protein>
    <submittedName>
        <fullName evidence="3">ABC transporter substrate-binding protein</fullName>
    </submittedName>
</protein>
<keyword evidence="4" id="KW-1185">Reference proteome</keyword>
<keyword evidence="1" id="KW-0732">Signal</keyword>
<gene>
    <name evidence="3" type="ORF">WHI96_23615</name>
</gene>
<dbReference type="RefSeq" id="WP_345647389.1">
    <property type="nucleotide sequence ID" value="NZ_BAABLY010000050.1"/>
</dbReference>
<dbReference type="PANTHER" id="PTHR30290">
    <property type="entry name" value="PERIPLASMIC BINDING COMPONENT OF ABC TRANSPORTER"/>
    <property type="match status" value="1"/>
</dbReference>
<evidence type="ECO:0000259" key="2">
    <source>
        <dbReference type="Pfam" id="PF00496"/>
    </source>
</evidence>
<feature type="chain" id="PRO_5047497410" evidence="1">
    <location>
        <begin position="21"/>
        <end position="515"/>
    </location>
</feature>
<accession>A0ABV1K0R1</accession>
<organism evidence="3 4">
    <name type="scientific">Pseudonocardia tropica</name>
    <dbReference type="NCBI Taxonomy" id="681289"/>
    <lineage>
        <taxon>Bacteria</taxon>
        <taxon>Bacillati</taxon>
        <taxon>Actinomycetota</taxon>
        <taxon>Actinomycetes</taxon>
        <taxon>Pseudonocardiales</taxon>
        <taxon>Pseudonocardiaceae</taxon>
        <taxon>Pseudonocardia</taxon>
    </lineage>
</organism>
<dbReference type="EMBL" id="JBEDNP010000018">
    <property type="protein sequence ID" value="MEQ3541807.1"/>
    <property type="molecule type" value="Genomic_DNA"/>
</dbReference>
<dbReference type="Proteomes" id="UP001464923">
    <property type="component" value="Unassembled WGS sequence"/>
</dbReference>
<evidence type="ECO:0000313" key="4">
    <source>
        <dbReference type="Proteomes" id="UP001464923"/>
    </source>
</evidence>
<sequence length="515" mass="54429">MSAIAAATAVLLLTAGCVQTTGGAGGGADRTLTFATSFAIDDLDPAENAIWGVEFGYAELLMRPDRAGDPTPWVLEELTSTGPLTWRMTLPPDASFVNGRPLDAAALAELITFQLADNASFAAALPGATAAATGPHEVVLTTGRPAPNVPALLADESILPVYDSAAYRAHRDSGAPASALVDAGIYTGPYVVESLDSSAARLAPRADHWDGPPALEEVTVRFVPEAAARIQAVQAGEADIALYPSRATLPTLAGRDDVAVVTDEPTGPSLPLFLNQREAPFDDDRVRRAVYAAVDYDAIANEVMQGQFLPATGLYVPSRPWAETTQRTDVAAAERLLDEASWVRTGDGPRTRDGRPLRFSMLTYPEQPDSDAVALALQAQLAELGVGVDIRQVPDIDSVLKTGTGWNSGISSRGFISFGGDYVLPLQTIVRSDGEANFSGIADPELDALVDRVGVELDPAARDDLLRRVQQRIAERGHLAYVGLRRPAVVTSPAWSGYAIEGSNLWVAHDTAPTG</sequence>
<feature type="domain" description="Solute-binding protein family 5" evidence="2">
    <location>
        <begin position="70"/>
        <end position="398"/>
    </location>
</feature>
<proteinExistence type="predicted"/>
<evidence type="ECO:0000256" key="1">
    <source>
        <dbReference type="SAM" id="SignalP"/>
    </source>
</evidence>
<evidence type="ECO:0000313" key="3">
    <source>
        <dbReference type="EMBL" id="MEQ3541807.1"/>
    </source>
</evidence>
<dbReference type="Gene3D" id="3.40.190.10">
    <property type="entry name" value="Periplasmic binding protein-like II"/>
    <property type="match status" value="1"/>
</dbReference>
<name>A0ABV1K0R1_9PSEU</name>
<dbReference type="InterPro" id="IPR000914">
    <property type="entry name" value="SBP_5_dom"/>
</dbReference>
<dbReference type="PIRSF" id="PIRSF002741">
    <property type="entry name" value="MppA"/>
    <property type="match status" value="1"/>
</dbReference>
<dbReference type="Pfam" id="PF00496">
    <property type="entry name" value="SBP_bac_5"/>
    <property type="match status" value="1"/>
</dbReference>
<reference evidence="3 4" key="1">
    <citation type="submission" date="2024-03" db="EMBL/GenBank/DDBJ databases">
        <title>Draft genome sequence of Pseudonocardia tropica JCM 19149.</title>
        <authorList>
            <person name="Butdee W."/>
            <person name="Duangmal K."/>
        </authorList>
    </citation>
    <scope>NUCLEOTIDE SEQUENCE [LARGE SCALE GENOMIC DNA]</scope>
    <source>
        <strain evidence="3 4">JCM 19149</strain>
    </source>
</reference>
<feature type="signal peptide" evidence="1">
    <location>
        <begin position="1"/>
        <end position="20"/>
    </location>
</feature>
<dbReference type="InterPro" id="IPR030678">
    <property type="entry name" value="Peptide/Ni-bd"/>
</dbReference>
<dbReference type="Gene3D" id="3.10.105.10">
    <property type="entry name" value="Dipeptide-binding Protein, Domain 3"/>
    <property type="match status" value="1"/>
</dbReference>
<dbReference type="SUPFAM" id="SSF53850">
    <property type="entry name" value="Periplasmic binding protein-like II"/>
    <property type="match status" value="1"/>
</dbReference>
<dbReference type="PANTHER" id="PTHR30290:SF65">
    <property type="entry name" value="MONOACYL PHOSPHATIDYLINOSITOL TETRAMANNOSIDE-BINDING PROTEIN LPQW-RELATED"/>
    <property type="match status" value="1"/>
</dbReference>